<proteinExistence type="inferred from homology"/>
<evidence type="ECO:0000256" key="1">
    <source>
        <dbReference type="ARBA" id="ARBA00004196"/>
    </source>
</evidence>
<dbReference type="Pfam" id="PF00496">
    <property type="entry name" value="SBP_bac_5"/>
    <property type="match status" value="1"/>
</dbReference>
<dbReference type="RefSeq" id="WP_006308651.1">
    <property type="nucleotide sequence ID" value="NZ_JH601133.1"/>
</dbReference>
<keyword evidence="5" id="KW-0571">Peptide transport</keyword>
<sequence length="554" mass="60851">MSKKITLRSALTATALLALLSAPIAQPQPLLSYDSELTTVQAQEETVLNWVTSAEIPTLDSALAYDTVSDIGLSYIAEGLLRYSPEGKIVPAGAVDLPEVSEDGLTYTFELRQDAKWANGEAVTAHDYVYAWRRAVDPETGSANAYTLDLLENAIEIGRGECPVEDLGVKALDDYHLEVTLRRPATNFLNIVSDTNFFPQNQAFIEAAGEDYGIQSDAVLGNGAFIIENWNSTALEWTLVKNPHYYGADDIQLDRVQVSVVKDPNTAVSLYEAGQIDIAPVSGNLLAQYQGSPDLVSFPGLSHSYIEFGISSSEPLQNEDLRKAFSLAIDRETLTQNVASGGASTVKGLVPQNAVFNPETGEDYTNKQKDYSTFDVDLAREHWEKAKEDLGTDSVTLDLLITDSETTKTLAEYIQGQVQENLPGFNINIRPLPAKTRFEEMMSFDFDIAIGGFSIATGDAADFLVNFVSDATHNHAQFKDPEFDALVEAINGELAGDYEARLAKIYEAENYLLDRQIFVPFIQPNDNLLVSPEIEHIDIIPNDTGVDFKTLTFK</sequence>
<dbReference type="GO" id="GO:0015833">
    <property type="term" value="P:peptide transport"/>
    <property type="evidence" value="ECO:0007669"/>
    <property type="project" value="UniProtKB-KW"/>
</dbReference>
<evidence type="ECO:0000256" key="5">
    <source>
        <dbReference type="ARBA" id="ARBA00022856"/>
    </source>
</evidence>
<dbReference type="Proteomes" id="UP000006190">
    <property type="component" value="Unassembled WGS sequence"/>
</dbReference>
<protein>
    <recommendedName>
        <fullName evidence="7">Solute-binding protein family 5 domain-containing protein</fullName>
    </recommendedName>
</protein>
<dbReference type="CDD" id="cd08504">
    <property type="entry name" value="PBP2_OppA"/>
    <property type="match status" value="1"/>
</dbReference>
<feature type="domain" description="Solute-binding protein family 5" evidence="7">
    <location>
        <begin position="88"/>
        <end position="471"/>
    </location>
</feature>
<evidence type="ECO:0000313" key="8">
    <source>
        <dbReference type="EMBL" id="EHR37445.1"/>
    </source>
</evidence>
<name>H3NID5_9LACT</name>
<dbReference type="GO" id="GO:0043190">
    <property type="term" value="C:ATP-binding cassette (ABC) transporter complex"/>
    <property type="evidence" value="ECO:0007669"/>
    <property type="project" value="InterPro"/>
</dbReference>
<dbReference type="PIRSF" id="PIRSF002741">
    <property type="entry name" value="MppA"/>
    <property type="match status" value="1"/>
</dbReference>
<evidence type="ECO:0000256" key="3">
    <source>
        <dbReference type="ARBA" id="ARBA00022448"/>
    </source>
</evidence>
<keyword evidence="9" id="KW-1185">Reference proteome</keyword>
<dbReference type="eggNOG" id="COG4166">
    <property type="taxonomic scope" value="Bacteria"/>
</dbReference>
<feature type="chain" id="PRO_5003590782" description="Solute-binding protein family 5 domain-containing protein" evidence="6">
    <location>
        <begin position="28"/>
        <end position="554"/>
    </location>
</feature>
<feature type="signal peptide" evidence="6">
    <location>
        <begin position="1"/>
        <end position="27"/>
    </location>
</feature>
<dbReference type="Gene3D" id="3.90.76.10">
    <property type="entry name" value="Dipeptide-binding Protein, Domain 1"/>
    <property type="match status" value="1"/>
</dbReference>
<dbReference type="FunFam" id="3.90.76.10:FF:000001">
    <property type="entry name" value="Oligopeptide ABC transporter substrate-binding protein"/>
    <property type="match status" value="1"/>
</dbReference>
<evidence type="ECO:0000259" key="7">
    <source>
        <dbReference type="Pfam" id="PF00496"/>
    </source>
</evidence>
<organism evidence="8 9">
    <name type="scientific">Facklamia languida CCUG 37842</name>
    <dbReference type="NCBI Taxonomy" id="883113"/>
    <lineage>
        <taxon>Bacteria</taxon>
        <taxon>Bacillati</taxon>
        <taxon>Bacillota</taxon>
        <taxon>Bacilli</taxon>
        <taxon>Lactobacillales</taxon>
        <taxon>Aerococcaceae</taxon>
        <taxon>Facklamia</taxon>
    </lineage>
</organism>
<dbReference type="OrthoDB" id="9801912at2"/>
<evidence type="ECO:0000256" key="2">
    <source>
        <dbReference type="ARBA" id="ARBA00005695"/>
    </source>
</evidence>
<dbReference type="GO" id="GO:0030313">
    <property type="term" value="C:cell envelope"/>
    <property type="evidence" value="ECO:0007669"/>
    <property type="project" value="UniProtKB-SubCell"/>
</dbReference>
<dbReference type="GO" id="GO:0042597">
    <property type="term" value="C:periplasmic space"/>
    <property type="evidence" value="ECO:0007669"/>
    <property type="project" value="UniProtKB-ARBA"/>
</dbReference>
<evidence type="ECO:0000256" key="6">
    <source>
        <dbReference type="SAM" id="SignalP"/>
    </source>
</evidence>
<evidence type="ECO:0000313" key="9">
    <source>
        <dbReference type="Proteomes" id="UP000006190"/>
    </source>
</evidence>
<dbReference type="SUPFAM" id="SSF53850">
    <property type="entry name" value="Periplasmic binding protein-like II"/>
    <property type="match status" value="1"/>
</dbReference>
<dbReference type="PANTHER" id="PTHR30290:SF10">
    <property type="entry name" value="PERIPLASMIC OLIGOPEPTIDE-BINDING PROTEIN-RELATED"/>
    <property type="match status" value="1"/>
</dbReference>
<dbReference type="InterPro" id="IPR000914">
    <property type="entry name" value="SBP_5_dom"/>
</dbReference>
<keyword evidence="5" id="KW-0653">Protein transport</keyword>
<dbReference type="EMBL" id="AGEG01000006">
    <property type="protein sequence ID" value="EHR37445.1"/>
    <property type="molecule type" value="Genomic_DNA"/>
</dbReference>
<dbReference type="PATRIC" id="fig|883113.3.peg.625"/>
<accession>H3NID5</accession>
<evidence type="ECO:0000256" key="4">
    <source>
        <dbReference type="ARBA" id="ARBA00022729"/>
    </source>
</evidence>
<dbReference type="PANTHER" id="PTHR30290">
    <property type="entry name" value="PERIPLASMIC BINDING COMPONENT OF ABC TRANSPORTER"/>
    <property type="match status" value="1"/>
</dbReference>
<dbReference type="HOGENOM" id="CLU_017028_0_4_9"/>
<dbReference type="AlphaFoldDB" id="H3NID5"/>
<dbReference type="InterPro" id="IPR039424">
    <property type="entry name" value="SBP_5"/>
</dbReference>
<comment type="similarity">
    <text evidence="2">Belongs to the bacterial solute-binding protein 5 family.</text>
</comment>
<keyword evidence="4 6" id="KW-0732">Signal</keyword>
<comment type="caution">
    <text evidence="8">The sequence shown here is derived from an EMBL/GenBank/DDBJ whole genome shotgun (WGS) entry which is preliminary data.</text>
</comment>
<comment type="subcellular location">
    <subcellularLocation>
        <location evidence="1">Cell envelope</location>
    </subcellularLocation>
</comment>
<dbReference type="InterPro" id="IPR030678">
    <property type="entry name" value="Peptide/Ni-bd"/>
</dbReference>
<dbReference type="GO" id="GO:1904680">
    <property type="term" value="F:peptide transmembrane transporter activity"/>
    <property type="evidence" value="ECO:0007669"/>
    <property type="project" value="TreeGrafter"/>
</dbReference>
<dbReference type="STRING" id="883113.HMPREF9708_00624"/>
<keyword evidence="3" id="KW-0813">Transport</keyword>
<gene>
    <name evidence="8" type="ORF">HMPREF9708_00624</name>
</gene>
<dbReference type="Gene3D" id="3.40.190.10">
    <property type="entry name" value="Periplasmic binding protein-like II"/>
    <property type="match status" value="1"/>
</dbReference>
<dbReference type="Gene3D" id="3.10.105.10">
    <property type="entry name" value="Dipeptide-binding Protein, Domain 3"/>
    <property type="match status" value="1"/>
</dbReference>
<reference evidence="8 9" key="1">
    <citation type="submission" date="2012-01" db="EMBL/GenBank/DDBJ databases">
        <title>The Genome Sequence of Facklamia languida CCUG 37842.</title>
        <authorList>
            <consortium name="The Broad Institute Genome Sequencing Platform"/>
            <person name="Earl A."/>
            <person name="Ward D."/>
            <person name="Feldgarden M."/>
            <person name="Gevers D."/>
            <person name="Huys G."/>
            <person name="Young S.K."/>
            <person name="Zeng Q."/>
            <person name="Gargeya S."/>
            <person name="Fitzgerald M."/>
            <person name="Haas B."/>
            <person name="Abouelleil A."/>
            <person name="Alvarado L."/>
            <person name="Arachchi H.M."/>
            <person name="Berlin A."/>
            <person name="Chapman S.B."/>
            <person name="Gearin G."/>
            <person name="Goldberg J."/>
            <person name="Griggs A."/>
            <person name="Gujja S."/>
            <person name="Hansen M."/>
            <person name="Heiman D."/>
            <person name="Howarth C."/>
            <person name="Larimer J."/>
            <person name="Lui A."/>
            <person name="MacDonald P.J.P."/>
            <person name="McCowen C."/>
            <person name="Montmayeur A."/>
            <person name="Murphy C."/>
            <person name="Neiman D."/>
            <person name="Pearson M."/>
            <person name="Priest M."/>
            <person name="Roberts A."/>
            <person name="Saif S."/>
            <person name="Shea T."/>
            <person name="Sisk P."/>
            <person name="Stolte C."/>
            <person name="Sykes S."/>
            <person name="Wortman J."/>
            <person name="Nusbaum C."/>
            <person name="Birren B."/>
        </authorList>
    </citation>
    <scope>NUCLEOTIDE SEQUENCE [LARGE SCALE GENOMIC DNA]</scope>
    <source>
        <strain evidence="8 9">CCUG 37842</strain>
    </source>
</reference>